<accession>A0AAW1HW33</accession>
<comment type="similarity">
    <text evidence="2">Belongs to the RUS1 family.</text>
</comment>
<comment type="subcellular location">
    <subcellularLocation>
        <location evidence="1">Membrane</location>
    </subcellularLocation>
</comment>
<comment type="caution">
    <text evidence="9">The sequence shown here is derived from an EMBL/GenBank/DDBJ whole genome shotgun (WGS) entry which is preliminary data.</text>
</comment>
<evidence type="ECO:0000256" key="5">
    <source>
        <dbReference type="ARBA" id="ARBA00023136"/>
    </source>
</evidence>
<evidence type="ECO:0000256" key="6">
    <source>
        <dbReference type="SAM" id="Phobius"/>
    </source>
</evidence>
<dbReference type="AlphaFoldDB" id="A0AAW1HW33"/>
<dbReference type="Proteomes" id="UP001458880">
    <property type="component" value="Unassembled WGS sequence"/>
</dbReference>
<dbReference type="GO" id="GO:0016020">
    <property type="term" value="C:membrane"/>
    <property type="evidence" value="ECO:0007669"/>
    <property type="project" value="UniProtKB-SubCell"/>
</dbReference>
<feature type="domain" description="Protein root UVB sensitive/RUS" evidence="7">
    <location>
        <begin position="47"/>
        <end position="279"/>
    </location>
</feature>
<gene>
    <name evidence="9" type="ORF">QE152_g38569</name>
</gene>
<dbReference type="InterPro" id="IPR055412">
    <property type="entry name" value="UVB_sens_C"/>
</dbReference>
<dbReference type="Pfam" id="PF04884">
    <property type="entry name" value="UVB_sens_prot"/>
    <property type="match status" value="1"/>
</dbReference>
<dbReference type="InterPro" id="IPR054549">
    <property type="entry name" value="UVB_sens_RUS_dom"/>
</dbReference>
<evidence type="ECO:0000313" key="10">
    <source>
        <dbReference type="Proteomes" id="UP001458880"/>
    </source>
</evidence>
<evidence type="ECO:0000259" key="7">
    <source>
        <dbReference type="Pfam" id="PF04884"/>
    </source>
</evidence>
<dbReference type="PANTHER" id="PTHR12770">
    <property type="entry name" value="RUS1 FAMILY PROTEIN C16ORF58"/>
    <property type="match status" value="1"/>
</dbReference>
<dbReference type="PANTHER" id="PTHR12770:SF31">
    <property type="entry name" value="RUS FAMILY MEMBER 1"/>
    <property type="match status" value="1"/>
</dbReference>
<feature type="transmembrane region" description="Helical" evidence="6">
    <location>
        <begin position="215"/>
        <end position="232"/>
    </location>
</feature>
<dbReference type="InterPro" id="IPR006968">
    <property type="entry name" value="RUS_fam"/>
</dbReference>
<organism evidence="9 10">
    <name type="scientific">Popillia japonica</name>
    <name type="common">Japanese beetle</name>
    <dbReference type="NCBI Taxonomy" id="7064"/>
    <lineage>
        <taxon>Eukaryota</taxon>
        <taxon>Metazoa</taxon>
        <taxon>Ecdysozoa</taxon>
        <taxon>Arthropoda</taxon>
        <taxon>Hexapoda</taxon>
        <taxon>Insecta</taxon>
        <taxon>Pterygota</taxon>
        <taxon>Neoptera</taxon>
        <taxon>Endopterygota</taxon>
        <taxon>Coleoptera</taxon>
        <taxon>Polyphaga</taxon>
        <taxon>Scarabaeiformia</taxon>
        <taxon>Scarabaeidae</taxon>
        <taxon>Rutelinae</taxon>
        <taxon>Popillia</taxon>
    </lineage>
</organism>
<evidence type="ECO:0000256" key="1">
    <source>
        <dbReference type="ARBA" id="ARBA00004370"/>
    </source>
</evidence>
<feature type="transmembrane region" description="Helical" evidence="6">
    <location>
        <begin position="238"/>
        <end position="257"/>
    </location>
</feature>
<keyword evidence="5 6" id="KW-0472">Membrane</keyword>
<keyword evidence="3 6" id="KW-0812">Transmembrane</keyword>
<sequence length="481" mass="53734">MSQSRTILIREQCGSLGSLVSYSKEKGSRYLVRLAESTTLASSFLTKIQDVFRDIFLPHGYPDSVSEDYLNYQIWDTIQAFCSTITGTFTTEAILKGVGVGDAQASPLAAAITWIIKDGTGMIGRIIFAWWKGSSLDSDCKKWRMFADITNDAAMFLELTVPYFPEASLYILCLTTTMKAVVGVAGGATRASITQHQAIKGNMADISAKDGSQETCVNLIASIFGIILLAVFEKGEYTWTIFMIFATIHILANYMAVQSLIFRHLNSARLLLLIKMYLKFDTVISPININKRESVFLGFGIRSQDLCGYKIKIGCSLRNVVESLSPEDLEQILESHSGKNYIIVPDFKRKSLYVALKTNDAALDVISAYFDAVLTGIALSKYNNQHMDLNLKRHLHQVTPLIRLSTVVKTFPKNTTGKPRNLPKECMSEFNDYINFELANFFIAMKVNGWNVQTHALQVGSWRYLSLDNTTPAQNSTKKEK</sequence>
<protein>
    <submittedName>
        <fullName evidence="9">Vitamin B6 photo-protection and homoeostasis</fullName>
    </submittedName>
</protein>
<evidence type="ECO:0000313" key="9">
    <source>
        <dbReference type="EMBL" id="KAK9681091.1"/>
    </source>
</evidence>
<evidence type="ECO:0000256" key="2">
    <source>
        <dbReference type="ARBA" id="ARBA00007558"/>
    </source>
</evidence>
<reference evidence="9 10" key="1">
    <citation type="journal article" date="2024" name="BMC Genomics">
        <title>De novo assembly and annotation of Popillia japonica's genome with initial clues to its potential as an invasive pest.</title>
        <authorList>
            <person name="Cucini C."/>
            <person name="Boschi S."/>
            <person name="Funari R."/>
            <person name="Cardaioli E."/>
            <person name="Iannotti N."/>
            <person name="Marturano G."/>
            <person name="Paoli F."/>
            <person name="Bruttini M."/>
            <person name="Carapelli A."/>
            <person name="Frati F."/>
            <person name="Nardi F."/>
        </authorList>
    </citation>
    <scope>NUCLEOTIDE SEQUENCE [LARGE SCALE GENOMIC DNA]</scope>
    <source>
        <strain evidence="9">DMR45628</strain>
    </source>
</reference>
<feature type="domain" description="Root UVB sensitive protein C-terminal" evidence="8">
    <location>
        <begin position="283"/>
        <end position="464"/>
    </location>
</feature>
<proteinExistence type="inferred from homology"/>
<keyword evidence="4 6" id="KW-1133">Transmembrane helix</keyword>
<evidence type="ECO:0000259" key="8">
    <source>
        <dbReference type="Pfam" id="PF24160"/>
    </source>
</evidence>
<dbReference type="Pfam" id="PF24160">
    <property type="entry name" value="UVB_sens_C"/>
    <property type="match status" value="1"/>
</dbReference>
<name>A0AAW1HW33_POPJA</name>
<keyword evidence="10" id="KW-1185">Reference proteome</keyword>
<evidence type="ECO:0000256" key="4">
    <source>
        <dbReference type="ARBA" id="ARBA00022989"/>
    </source>
</evidence>
<dbReference type="EMBL" id="JASPKY010000846">
    <property type="protein sequence ID" value="KAK9681091.1"/>
    <property type="molecule type" value="Genomic_DNA"/>
</dbReference>
<evidence type="ECO:0000256" key="3">
    <source>
        <dbReference type="ARBA" id="ARBA00022692"/>
    </source>
</evidence>